<sequence>EGCAVFDQWSGGLEKTTGVLVSLLVSSEKRCSGGGEGEKKWRKREGERRKEICGVTSGGCLPEVWSEIGRDCEGEKDPVIVRWVLVEVRRKNRGKEEGERGGNWRGVVGGVETCRKLWRFGGR</sequence>
<evidence type="ECO:0000313" key="1">
    <source>
        <dbReference type="EMBL" id="MCE3214821.1"/>
    </source>
</evidence>
<dbReference type="Proteomes" id="UP000823775">
    <property type="component" value="Unassembled WGS sequence"/>
</dbReference>
<dbReference type="EMBL" id="JACEIK010009937">
    <property type="protein sequence ID" value="MCE3214821.1"/>
    <property type="molecule type" value="Genomic_DNA"/>
</dbReference>
<proteinExistence type="predicted"/>
<evidence type="ECO:0000313" key="2">
    <source>
        <dbReference type="Proteomes" id="UP000823775"/>
    </source>
</evidence>
<keyword evidence="2" id="KW-1185">Reference proteome</keyword>
<name>A0ABS8WTI0_DATST</name>
<comment type="caution">
    <text evidence="1">The sequence shown here is derived from an EMBL/GenBank/DDBJ whole genome shotgun (WGS) entry which is preliminary data.</text>
</comment>
<accession>A0ABS8WTI0</accession>
<organism evidence="1 2">
    <name type="scientific">Datura stramonium</name>
    <name type="common">Jimsonweed</name>
    <name type="synonym">Common thornapple</name>
    <dbReference type="NCBI Taxonomy" id="4076"/>
    <lineage>
        <taxon>Eukaryota</taxon>
        <taxon>Viridiplantae</taxon>
        <taxon>Streptophyta</taxon>
        <taxon>Embryophyta</taxon>
        <taxon>Tracheophyta</taxon>
        <taxon>Spermatophyta</taxon>
        <taxon>Magnoliopsida</taxon>
        <taxon>eudicotyledons</taxon>
        <taxon>Gunneridae</taxon>
        <taxon>Pentapetalae</taxon>
        <taxon>asterids</taxon>
        <taxon>lamiids</taxon>
        <taxon>Solanales</taxon>
        <taxon>Solanaceae</taxon>
        <taxon>Solanoideae</taxon>
        <taxon>Datureae</taxon>
        <taxon>Datura</taxon>
    </lineage>
</organism>
<feature type="non-terminal residue" evidence="1">
    <location>
        <position position="1"/>
    </location>
</feature>
<gene>
    <name evidence="1" type="ORF">HAX54_053385</name>
</gene>
<feature type="non-terminal residue" evidence="1">
    <location>
        <position position="123"/>
    </location>
</feature>
<reference evidence="1 2" key="1">
    <citation type="journal article" date="2021" name="BMC Genomics">
        <title>Datura genome reveals duplications of psychoactive alkaloid biosynthetic genes and high mutation rate following tissue culture.</title>
        <authorList>
            <person name="Rajewski A."/>
            <person name="Carter-House D."/>
            <person name="Stajich J."/>
            <person name="Litt A."/>
        </authorList>
    </citation>
    <scope>NUCLEOTIDE SEQUENCE [LARGE SCALE GENOMIC DNA]</scope>
    <source>
        <strain evidence="1">AR-01</strain>
    </source>
</reference>
<protein>
    <submittedName>
        <fullName evidence="1">Uncharacterized protein</fullName>
    </submittedName>
</protein>